<feature type="transmembrane region" description="Helical" evidence="1">
    <location>
        <begin position="32"/>
        <end position="52"/>
    </location>
</feature>
<evidence type="ECO:0000313" key="2">
    <source>
        <dbReference type="EMBL" id="MBF8437943.1"/>
    </source>
</evidence>
<feature type="transmembrane region" description="Helical" evidence="1">
    <location>
        <begin position="6"/>
        <end position="25"/>
    </location>
</feature>
<protein>
    <submittedName>
        <fullName evidence="2">DUF554 domain-containing protein</fullName>
    </submittedName>
</protein>
<dbReference type="PANTHER" id="PTHR36111:SF2">
    <property type="entry name" value="INNER MEMBRANE PROTEIN"/>
    <property type="match status" value="1"/>
</dbReference>
<keyword evidence="3" id="KW-1185">Reference proteome</keyword>
<accession>A0A931AS08</accession>
<proteinExistence type="predicted"/>
<feature type="transmembrane region" description="Helical" evidence="1">
    <location>
        <begin position="58"/>
        <end position="77"/>
    </location>
</feature>
<keyword evidence="1" id="KW-1133">Transmembrane helix</keyword>
<dbReference type="EMBL" id="JADPIE010000008">
    <property type="protein sequence ID" value="MBF8437943.1"/>
    <property type="molecule type" value="Genomic_DNA"/>
</dbReference>
<keyword evidence="1" id="KW-0472">Membrane</keyword>
<feature type="transmembrane region" description="Helical" evidence="1">
    <location>
        <begin position="208"/>
        <end position="227"/>
    </location>
</feature>
<dbReference type="InterPro" id="IPR007563">
    <property type="entry name" value="DUF554"/>
</dbReference>
<keyword evidence="1" id="KW-0812">Transmembrane</keyword>
<dbReference type="Pfam" id="PF04474">
    <property type="entry name" value="DUF554"/>
    <property type="match status" value="1"/>
</dbReference>
<feature type="transmembrane region" description="Helical" evidence="1">
    <location>
        <begin position="141"/>
        <end position="165"/>
    </location>
</feature>
<reference evidence="2" key="1">
    <citation type="submission" date="2020-11" db="EMBL/GenBank/DDBJ databases">
        <title>Halonatronomonas betainensis gen. nov., sp. nov. a novel haloalkaliphilic representative of the family Halanaerobiacae capable of betaine degradation.</title>
        <authorList>
            <person name="Boltyanskaya Y."/>
            <person name="Kevbrin V."/>
            <person name="Detkova E."/>
            <person name="Grouzdev D.S."/>
            <person name="Koziaeva V."/>
            <person name="Zhilina T."/>
        </authorList>
    </citation>
    <scope>NUCLEOTIDE SEQUENCE</scope>
    <source>
        <strain evidence="2">Z-7014</strain>
    </source>
</reference>
<feature type="transmembrane region" description="Helical" evidence="1">
    <location>
        <begin position="177"/>
        <end position="202"/>
    </location>
</feature>
<evidence type="ECO:0000256" key="1">
    <source>
        <dbReference type="SAM" id="Phobius"/>
    </source>
</evidence>
<organism evidence="2 3">
    <name type="scientific">Halonatronomonas betaini</name>
    <dbReference type="NCBI Taxonomy" id="2778430"/>
    <lineage>
        <taxon>Bacteria</taxon>
        <taxon>Bacillati</taxon>
        <taxon>Bacillota</taxon>
        <taxon>Clostridia</taxon>
        <taxon>Halanaerobiales</taxon>
        <taxon>Halarsenatibacteraceae</taxon>
        <taxon>Halonatronomonas</taxon>
    </lineage>
</organism>
<dbReference type="PANTHER" id="PTHR36111">
    <property type="entry name" value="INNER MEMBRANE PROTEIN-RELATED"/>
    <property type="match status" value="1"/>
</dbReference>
<dbReference type="AlphaFoldDB" id="A0A931AS08"/>
<dbReference type="Proteomes" id="UP000621436">
    <property type="component" value="Unassembled WGS sequence"/>
</dbReference>
<comment type="caution">
    <text evidence="2">The sequence shown here is derived from an EMBL/GenBank/DDBJ whole genome shotgun (WGS) entry which is preliminary data.</text>
</comment>
<sequence length="228" mass="24054">MTGTFVNVLAIIVGSFFGVLFRGRFTDNIQKIVMQGISLAVIIIGLEMALSIEGSNELLIVIFSLVIGGICGELLKIEKHLEEFGEKIKGKFESKNELFVQGFVQASLIYCVGAMAIMGAIQEGIQGDASLLFTKSLLDGTTAIAFASTAGIGVMFSAIPVLIYQGAITLFASQVELILTPAVISQLTATGGLLIVGIGLNILEVAKIKVGNMLPSILVAVILSYLIL</sequence>
<feature type="transmembrane region" description="Helical" evidence="1">
    <location>
        <begin position="98"/>
        <end position="121"/>
    </location>
</feature>
<name>A0A931AS08_9FIRM</name>
<gene>
    <name evidence="2" type="ORF">I0Q91_12690</name>
</gene>
<evidence type="ECO:0000313" key="3">
    <source>
        <dbReference type="Proteomes" id="UP000621436"/>
    </source>
</evidence>
<dbReference type="RefSeq" id="WP_270455003.1">
    <property type="nucleotide sequence ID" value="NZ_JADPIE010000008.1"/>
</dbReference>